<name>A0ABQ4QD76_9HYPH</name>
<evidence type="ECO:0000256" key="5">
    <source>
        <dbReference type="ARBA" id="ARBA00047942"/>
    </source>
</evidence>
<keyword evidence="2" id="KW-0489">Methyltransferase</keyword>
<dbReference type="EMBL" id="BPQG01000008">
    <property type="protein sequence ID" value="GJD43156.1"/>
    <property type="molecule type" value="Genomic_DNA"/>
</dbReference>
<evidence type="ECO:0000256" key="2">
    <source>
        <dbReference type="ARBA" id="ARBA00022603"/>
    </source>
</evidence>
<comment type="catalytic activity">
    <reaction evidence="5">
        <text>a 2'-deoxyadenosine in DNA + S-adenosyl-L-methionine = an N(6)-methyl-2'-deoxyadenosine in DNA + S-adenosyl-L-homocysteine + H(+)</text>
        <dbReference type="Rhea" id="RHEA:15197"/>
        <dbReference type="Rhea" id="RHEA-COMP:12418"/>
        <dbReference type="Rhea" id="RHEA-COMP:12419"/>
        <dbReference type="ChEBI" id="CHEBI:15378"/>
        <dbReference type="ChEBI" id="CHEBI:57856"/>
        <dbReference type="ChEBI" id="CHEBI:59789"/>
        <dbReference type="ChEBI" id="CHEBI:90615"/>
        <dbReference type="ChEBI" id="CHEBI:90616"/>
        <dbReference type="EC" id="2.1.1.72"/>
    </reaction>
</comment>
<dbReference type="PRINTS" id="PR00505">
    <property type="entry name" value="D12N6MTFRASE"/>
</dbReference>
<dbReference type="SUPFAM" id="SSF53335">
    <property type="entry name" value="S-adenosyl-L-methionine-dependent methyltransferases"/>
    <property type="match status" value="1"/>
</dbReference>
<dbReference type="EC" id="2.1.1.72" evidence="1"/>
<dbReference type="PROSITE" id="PS00092">
    <property type="entry name" value="N6_MTASE"/>
    <property type="match status" value="1"/>
</dbReference>
<evidence type="ECO:0000256" key="1">
    <source>
        <dbReference type="ARBA" id="ARBA00011900"/>
    </source>
</evidence>
<comment type="caution">
    <text evidence="6">The sequence shown here is derived from an EMBL/GenBank/DDBJ whole genome shotgun (WGS) entry which is preliminary data.</text>
</comment>
<keyword evidence="3" id="KW-0808">Transferase</keyword>
<dbReference type="Proteomes" id="UP001055117">
    <property type="component" value="Unassembled WGS sequence"/>
</dbReference>
<sequence>MNVAVPNALQIKAGDAERGAMSLPGRAAAFPELRYMGSKKRLLPWIHGVLQGLDFETAMDPFSGSGSVAYLMKAMGRRVVATDFLNVSATVAKGLVENSKSRIDADALDRLLSRNDRADTFIERTFTGVFFRPEDLRFLDRISANLTKLECDHQRALAVSALVRSCLKKQPRGVFTISGDPARYDDGRRDLRLSIEQHFLEQVAVYNEAVFSNAFENRALRCDVFDADAQGIDLVYLDPPYVPRADDNCYIKRYPFVEGLSVYWKDLDIMDGTKVKKIAKRYTPFSYRSQSEDAFDRMFARFRRQTIVMSYSSNGFPDLEQLTILLRKYKRNVEVYTRPHRYHFGTHVAVKRASVDEYLIVGR</sequence>
<keyword evidence="4" id="KW-0949">S-adenosyl-L-methionine</keyword>
<evidence type="ECO:0000313" key="6">
    <source>
        <dbReference type="EMBL" id="GJD43156.1"/>
    </source>
</evidence>
<dbReference type="Gene3D" id="3.40.50.150">
    <property type="entry name" value="Vaccinia Virus protein VP39"/>
    <property type="match status" value="1"/>
</dbReference>
<dbReference type="InterPro" id="IPR002052">
    <property type="entry name" value="DNA_methylase_N6_adenine_CS"/>
</dbReference>
<keyword evidence="7" id="KW-1185">Reference proteome</keyword>
<dbReference type="InterPro" id="IPR029063">
    <property type="entry name" value="SAM-dependent_MTases_sf"/>
</dbReference>
<evidence type="ECO:0000256" key="4">
    <source>
        <dbReference type="ARBA" id="ARBA00022691"/>
    </source>
</evidence>
<gene>
    <name evidence="6" type="ORF">AFCDBAGC_1002</name>
</gene>
<dbReference type="RefSeq" id="WP_238271124.1">
    <property type="nucleotide sequence ID" value="NZ_BPQG01000008.1"/>
</dbReference>
<protein>
    <recommendedName>
        <fullName evidence="1">site-specific DNA-methyltransferase (adenine-specific)</fullName>
        <ecNumber evidence="1">2.1.1.72</ecNumber>
    </recommendedName>
</protein>
<dbReference type="InterPro" id="IPR012327">
    <property type="entry name" value="MeTrfase_D12"/>
</dbReference>
<accession>A0ABQ4QD76</accession>
<dbReference type="Pfam" id="PF02086">
    <property type="entry name" value="MethyltransfD12"/>
    <property type="match status" value="1"/>
</dbReference>
<reference evidence="6 7" key="1">
    <citation type="journal article" date="2021" name="Front. Microbiol.">
        <title>Comprehensive Comparative Genomics and Phenotyping of Methylobacterium Species.</title>
        <authorList>
            <person name="Alessa O."/>
            <person name="Ogura Y."/>
            <person name="Fujitani Y."/>
            <person name="Takami H."/>
            <person name="Hayashi T."/>
            <person name="Sahin N."/>
            <person name="Tani A."/>
        </authorList>
    </citation>
    <scope>NUCLEOTIDE SEQUENCE [LARGE SCALE GENOMIC DNA]</scope>
    <source>
        <strain evidence="6 7">DSM 23679</strain>
    </source>
</reference>
<evidence type="ECO:0000313" key="7">
    <source>
        <dbReference type="Proteomes" id="UP001055117"/>
    </source>
</evidence>
<organism evidence="6 7">
    <name type="scientific">Methylobacterium cerastii</name>
    <dbReference type="NCBI Taxonomy" id="932741"/>
    <lineage>
        <taxon>Bacteria</taxon>
        <taxon>Pseudomonadati</taxon>
        <taxon>Pseudomonadota</taxon>
        <taxon>Alphaproteobacteria</taxon>
        <taxon>Hyphomicrobiales</taxon>
        <taxon>Methylobacteriaceae</taxon>
        <taxon>Methylobacterium</taxon>
    </lineage>
</organism>
<evidence type="ECO:0000256" key="3">
    <source>
        <dbReference type="ARBA" id="ARBA00022679"/>
    </source>
</evidence>
<proteinExistence type="predicted"/>